<protein>
    <recommendedName>
        <fullName evidence="6">Cell cycle checkpoint control protein RAD9A</fullName>
    </recommendedName>
</protein>
<comment type="similarity">
    <text evidence="1 2">Belongs to the rad9 family.</text>
</comment>
<feature type="compositionally biased region" description="Polar residues" evidence="3">
    <location>
        <begin position="304"/>
        <end position="317"/>
    </location>
</feature>
<evidence type="ECO:0000256" key="1">
    <source>
        <dbReference type="ARBA" id="ARBA00008494"/>
    </source>
</evidence>
<dbReference type="GO" id="GO:0071479">
    <property type="term" value="P:cellular response to ionizing radiation"/>
    <property type="evidence" value="ECO:0007669"/>
    <property type="project" value="TreeGrafter"/>
</dbReference>
<reference evidence="4" key="2">
    <citation type="submission" date="2023-06" db="EMBL/GenBank/DDBJ databases">
        <authorList>
            <person name="Ma L."/>
            <person name="Liu K.-W."/>
            <person name="Li Z."/>
            <person name="Hsiao Y.-Y."/>
            <person name="Qi Y."/>
            <person name="Fu T."/>
            <person name="Tang G."/>
            <person name="Zhang D."/>
            <person name="Sun W.-H."/>
            <person name="Liu D.-K."/>
            <person name="Li Y."/>
            <person name="Chen G.-Z."/>
            <person name="Liu X.-D."/>
            <person name="Liao X.-Y."/>
            <person name="Jiang Y.-T."/>
            <person name="Yu X."/>
            <person name="Hao Y."/>
            <person name="Huang J."/>
            <person name="Zhao X.-W."/>
            <person name="Ke S."/>
            <person name="Chen Y.-Y."/>
            <person name="Wu W.-L."/>
            <person name="Hsu J.-L."/>
            <person name="Lin Y.-F."/>
            <person name="Huang M.-D."/>
            <person name="Li C.-Y."/>
            <person name="Huang L."/>
            <person name="Wang Z.-W."/>
            <person name="Zhao X."/>
            <person name="Zhong W.-Y."/>
            <person name="Peng D.-H."/>
            <person name="Ahmad S."/>
            <person name="Lan S."/>
            <person name="Zhang J.-S."/>
            <person name="Tsai W.-C."/>
            <person name="Van De Peer Y."/>
            <person name="Liu Z.-J."/>
        </authorList>
    </citation>
    <scope>NUCLEOTIDE SEQUENCE</scope>
    <source>
        <strain evidence="4">CP</strain>
        <tissue evidence="4">Leaves</tissue>
    </source>
</reference>
<dbReference type="AlphaFoldDB" id="A0AAV9CZI4"/>
<evidence type="ECO:0000256" key="2">
    <source>
        <dbReference type="PIRNR" id="PIRNR009303"/>
    </source>
</evidence>
<feature type="region of interest" description="Disordered" evidence="3">
    <location>
        <begin position="393"/>
        <end position="444"/>
    </location>
</feature>
<dbReference type="Pfam" id="PF04139">
    <property type="entry name" value="Rad9"/>
    <property type="match status" value="1"/>
</dbReference>
<proteinExistence type="inferred from homology"/>
<dbReference type="InterPro" id="IPR026584">
    <property type="entry name" value="Rad9"/>
</dbReference>
<dbReference type="GO" id="GO:0000076">
    <property type="term" value="P:DNA replication checkpoint signaling"/>
    <property type="evidence" value="ECO:0007669"/>
    <property type="project" value="TreeGrafter"/>
</dbReference>
<dbReference type="InterPro" id="IPR007268">
    <property type="entry name" value="Rad9/Ddc1"/>
</dbReference>
<organism evidence="4 5">
    <name type="scientific">Acorus calamus</name>
    <name type="common">Sweet flag</name>
    <dbReference type="NCBI Taxonomy" id="4465"/>
    <lineage>
        <taxon>Eukaryota</taxon>
        <taxon>Viridiplantae</taxon>
        <taxon>Streptophyta</taxon>
        <taxon>Embryophyta</taxon>
        <taxon>Tracheophyta</taxon>
        <taxon>Spermatophyta</taxon>
        <taxon>Magnoliopsida</taxon>
        <taxon>Liliopsida</taxon>
        <taxon>Acoraceae</taxon>
        <taxon>Acorus</taxon>
    </lineage>
</organism>
<feature type="compositionally biased region" description="Polar residues" evidence="3">
    <location>
        <begin position="358"/>
        <end position="368"/>
    </location>
</feature>
<dbReference type="GO" id="GO:0006281">
    <property type="term" value="P:DNA repair"/>
    <property type="evidence" value="ECO:0007669"/>
    <property type="project" value="UniProtKB-UniRule"/>
</dbReference>
<dbReference type="GO" id="GO:0031573">
    <property type="term" value="P:mitotic intra-S DNA damage checkpoint signaling"/>
    <property type="evidence" value="ECO:0007669"/>
    <property type="project" value="TreeGrafter"/>
</dbReference>
<keyword evidence="5" id="KW-1185">Reference proteome</keyword>
<evidence type="ECO:0000313" key="5">
    <source>
        <dbReference type="Proteomes" id="UP001180020"/>
    </source>
</evidence>
<evidence type="ECO:0008006" key="6">
    <source>
        <dbReference type="Google" id="ProtNLM"/>
    </source>
</evidence>
<accession>A0AAV9CZI4</accession>
<comment type="caution">
    <text evidence="4">The sequence shown here is derived from an EMBL/GenBank/DDBJ whole genome shotgun (WGS) entry which is preliminary data.</text>
</comment>
<feature type="region of interest" description="Disordered" evidence="3">
    <location>
        <begin position="340"/>
        <end position="369"/>
    </location>
</feature>
<dbReference type="SUPFAM" id="SSF55979">
    <property type="entry name" value="DNA clamp"/>
    <property type="match status" value="1"/>
</dbReference>
<dbReference type="GO" id="GO:0030896">
    <property type="term" value="C:checkpoint clamp complex"/>
    <property type="evidence" value="ECO:0007669"/>
    <property type="project" value="UniProtKB-UniRule"/>
</dbReference>
<dbReference type="EMBL" id="JAUJYO010000017">
    <property type="protein sequence ID" value="KAK1293572.1"/>
    <property type="molecule type" value="Genomic_DNA"/>
</dbReference>
<dbReference type="Gene3D" id="3.70.10.10">
    <property type="match status" value="1"/>
</dbReference>
<name>A0AAV9CZI4_ACOCL</name>
<gene>
    <name evidence="4" type="ORF">QJS10_CPB17g01343</name>
</gene>
<evidence type="ECO:0000256" key="3">
    <source>
        <dbReference type="SAM" id="MobiDB-lite"/>
    </source>
</evidence>
<feature type="region of interest" description="Disordered" evidence="3">
    <location>
        <begin position="290"/>
        <end position="328"/>
    </location>
</feature>
<feature type="compositionally biased region" description="Acidic residues" evidence="3">
    <location>
        <begin position="427"/>
        <end position="437"/>
    </location>
</feature>
<dbReference type="Proteomes" id="UP001180020">
    <property type="component" value="Unassembled WGS sequence"/>
</dbReference>
<dbReference type="FunFam" id="3.70.10.10:FF:000012">
    <property type="entry name" value="cell cycle checkpoint control protein RAD9A"/>
    <property type="match status" value="1"/>
</dbReference>
<dbReference type="PANTHER" id="PTHR15237:SF0">
    <property type="entry name" value="CELL CYCLE CHECKPOINT CONTROL PROTEIN"/>
    <property type="match status" value="1"/>
</dbReference>
<dbReference type="PANTHER" id="PTHR15237">
    <property type="entry name" value="DNA REPAIR PROTEIN RAD9"/>
    <property type="match status" value="1"/>
</dbReference>
<feature type="compositionally biased region" description="Low complexity" evidence="3">
    <location>
        <begin position="340"/>
        <end position="351"/>
    </location>
</feature>
<dbReference type="InterPro" id="IPR046938">
    <property type="entry name" value="DNA_clamp_sf"/>
</dbReference>
<reference evidence="4" key="1">
    <citation type="journal article" date="2023" name="Nat. Commun.">
        <title>Diploid and tetraploid genomes of Acorus and the evolution of monocots.</title>
        <authorList>
            <person name="Ma L."/>
            <person name="Liu K.W."/>
            <person name="Li Z."/>
            <person name="Hsiao Y.Y."/>
            <person name="Qi Y."/>
            <person name="Fu T."/>
            <person name="Tang G.D."/>
            <person name="Zhang D."/>
            <person name="Sun W.H."/>
            <person name="Liu D.K."/>
            <person name="Li Y."/>
            <person name="Chen G.Z."/>
            <person name="Liu X.D."/>
            <person name="Liao X.Y."/>
            <person name="Jiang Y.T."/>
            <person name="Yu X."/>
            <person name="Hao Y."/>
            <person name="Huang J."/>
            <person name="Zhao X.W."/>
            <person name="Ke S."/>
            <person name="Chen Y.Y."/>
            <person name="Wu W.L."/>
            <person name="Hsu J.L."/>
            <person name="Lin Y.F."/>
            <person name="Huang M.D."/>
            <person name="Li C.Y."/>
            <person name="Huang L."/>
            <person name="Wang Z.W."/>
            <person name="Zhao X."/>
            <person name="Zhong W.Y."/>
            <person name="Peng D.H."/>
            <person name="Ahmad S."/>
            <person name="Lan S."/>
            <person name="Zhang J.S."/>
            <person name="Tsai W.C."/>
            <person name="Van de Peer Y."/>
            <person name="Liu Z.J."/>
        </authorList>
    </citation>
    <scope>NUCLEOTIDE SEQUENCE</scope>
    <source>
        <strain evidence="4">CP</strain>
    </source>
</reference>
<evidence type="ECO:0000313" key="4">
    <source>
        <dbReference type="EMBL" id="KAK1293572.1"/>
    </source>
</evidence>
<sequence length="444" mass="48585">MEISLSGNAIKALHRSVTCLARVGSEIVLQASSSQLVFHTLNSSRSAYQSITMKPDAFDVYTLSSPQVQCSVFSKAVCSVLRTPAPSVDRVQMLLSDSDASKMQWTLECHNGMKKTYWISCNVEPDIQHLSLDRRKFPSNFVVRPRDLNRLLANFQSSLQEITVIATETTPLSSDVGGSIGGKAVELRSYIDPTKDNSDTSLHTQLWIDPSEEFLQYRHIGNPVDVTFSMKELKAFISFCEACEAEIQLFFEKAGEPILMALKFGLDDNSSSDFDATLVLATMLTSQLCEGSMPGQPSAAPGSCDQNNFGGDPQSQHAGGGATAPNTVHNSEHTKIWSELSGSAAKSSASAEVRQAQVGGNPNSNIQNGMERFHMMDNSTTLPEREHMAKINMPPMENDDLDELQDRVGFHGNGWSQHHPSNWLGEGDGEDEEDESDLCVQSTP</sequence>
<dbReference type="PIRSF" id="PIRSF009303">
    <property type="entry name" value="Cell_cycle_RAD9"/>
    <property type="match status" value="1"/>
</dbReference>